<feature type="domain" description="Aspartate carbamoyltransferase regulatory subunit N-terminal" evidence="4">
    <location>
        <begin position="2"/>
        <end position="90"/>
    </location>
</feature>
<evidence type="ECO:0000256" key="2">
    <source>
        <dbReference type="ARBA" id="ARBA00022833"/>
    </source>
</evidence>
<gene>
    <name evidence="6" type="ORF">QOZ93_001032</name>
</gene>
<dbReference type="InterPro" id="IPR020542">
    <property type="entry name" value="Asp_carbamoyltrfase_reg_C"/>
</dbReference>
<evidence type="ECO:0000259" key="4">
    <source>
        <dbReference type="Pfam" id="PF01948"/>
    </source>
</evidence>
<dbReference type="Pfam" id="PF02748">
    <property type="entry name" value="PyrI_C"/>
    <property type="match status" value="1"/>
</dbReference>
<dbReference type="InterPro" id="IPR036792">
    <property type="entry name" value="Asp_carbatrfase_reg_C_sf"/>
</dbReference>
<keyword evidence="1" id="KW-0479">Metal-binding</keyword>
<dbReference type="Gene3D" id="3.30.70.140">
    <property type="entry name" value="Aspartate carbamoyltransferase regulatory subunit, N-terminal domain"/>
    <property type="match status" value="1"/>
</dbReference>
<keyword evidence="3" id="KW-0665">Pyrimidine biosynthesis</keyword>
<evidence type="ECO:0000256" key="1">
    <source>
        <dbReference type="ARBA" id="ARBA00022723"/>
    </source>
</evidence>
<dbReference type="InterPro" id="IPR002801">
    <property type="entry name" value="Asp_carbamoylTrfase_reg"/>
</dbReference>
<dbReference type="RefSeq" id="WP_111941302.1">
    <property type="nucleotide sequence ID" value="NZ_BAAACJ010000032.1"/>
</dbReference>
<dbReference type="PANTHER" id="PTHR35805">
    <property type="entry name" value="ASPARTATE CARBAMOYLTRANSFERASE REGULATORY CHAIN"/>
    <property type="match status" value="1"/>
</dbReference>
<proteinExistence type="predicted"/>
<comment type="caution">
    <text evidence="6">The sequence shown here is derived from an EMBL/GenBank/DDBJ whole genome shotgun (WGS) entry which is preliminary data.</text>
</comment>
<dbReference type="SUPFAM" id="SSF57825">
    <property type="entry name" value="Aspartate carbamoyltransferase, Regulatory-chain, C-terminal domain"/>
    <property type="match status" value="1"/>
</dbReference>
<dbReference type="EMBL" id="JAUSWN010000007">
    <property type="protein sequence ID" value="MDQ0479291.1"/>
    <property type="molecule type" value="Genomic_DNA"/>
</dbReference>
<dbReference type="PANTHER" id="PTHR35805:SF1">
    <property type="entry name" value="ASPARTATE CARBAMOYLTRANSFERASE REGULATORY CHAIN"/>
    <property type="match status" value="1"/>
</dbReference>
<name>A0ABU0JSR7_HATLI</name>
<dbReference type="SUPFAM" id="SSF54893">
    <property type="entry name" value="Aspartate carbamoyltransferase, Regulatory-chain, N-terminal domain"/>
    <property type="match status" value="1"/>
</dbReference>
<evidence type="ECO:0000259" key="5">
    <source>
        <dbReference type="Pfam" id="PF02748"/>
    </source>
</evidence>
<protein>
    <submittedName>
        <fullName evidence="6">Aspartate carbamoyltransferase regulatory subunit</fullName>
    </submittedName>
</protein>
<evidence type="ECO:0000313" key="7">
    <source>
        <dbReference type="Proteomes" id="UP001224418"/>
    </source>
</evidence>
<keyword evidence="2" id="KW-0862">Zinc</keyword>
<accession>A0ABU0JSR7</accession>
<dbReference type="Proteomes" id="UP001224418">
    <property type="component" value="Unassembled WGS sequence"/>
</dbReference>
<reference evidence="6 7" key="1">
    <citation type="submission" date="2023-07" db="EMBL/GenBank/DDBJ databases">
        <title>Genomic Encyclopedia of Type Strains, Phase IV (KMG-IV): sequencing the most valuable type-strain genomes for metagenomic binning, comparative biology and taxonomic classification.</title>
        <authorList>
            <person name="Goeker M."/>
        </authorList>
    </citation>
    <scope>NUCLEOTIDE SEQUENCE [LARGE SCALE GENOMIC DNA]</scope>
    <source>
        <strain evidence="6 7">DSM 1400</strain>
    </source>
</reference>
<dbReference type="NCBIfam" id="NF002063">
    <property type="entry name" value="PRK00893.1-3"/>
    <property type="match status" value="1"/>
</dbReference>
<dbReference type="InterPro" id="IPR020545">
    <property type="entry name" value="Asp_carbamoyltransf_reg_N"/>
</dbReference>
<evidence type="ECO:0000256" key="3">
    <source>
        <dbReference type="ARBA" id="ARBA00022975"/>
    </source>
</evidence>
<dbReference type="Gene3D" id="2.30.30.20">
    <property type="entry name" value="Aspartate carbamoyltransferase regulatory subunit, C-terminal domain"/>
    <property type="match status" value="1"/>
</dbReference>
<feature type="domain" description="Aspartate carbamoyltransferase regulatory subunit C-terminal" evidence="5">
    <location>
        <begin position="95"/>
        <end position="139"/>
    </location>
</feature>
<keyword evidence="7" id="KW-1185">Reference proteome</keyword>
<dbReference type="Pfam" id="PF01948">
    <property type="entry name" value="PyrI"/>
    <property type="match status" value="1"/>
</dbReference>
<dbReference type="InterPro" id="IPR036793">
    <property type="entry name" value="Asp_carbatrfase_reg_N_sf"/>
</dbReference>
<evidence type="ECO:0000313" key="6">
    <source>
        <dbReference type="EMBL" id="MDQ0479291.1"/>
    </source>
</evidence>
<sequence length="140" mass="15929">MLSINAIKKGIVIDHIKAGLGMKIFYYLGLDKVEYPVALIMNVNSDKNGKKDIIKIENTINIDLAALGFIDPGITIDIIENEKVSKKLQLNLPEKIENVIQCKNPRCITSIEQEITHSFYLVDSEKGTYRCQYCDEVYKF</sequence>
<organism evidence="6 7">
    <name type="scientific">Hathewaya limosa</name>
    <name type="common">Clostridium limosum</name>
    <dbReference type="NCBI Taxonomy" id="1536"/>
    <lineage>
        <taxon>Bacteria</taxon>
        <taxon>Bacillati</taxon>
        <taxon>Bacillota</taxon>
        <taxon>Clostridia</taxon>
        <taxon>Eubacteriales</taxon>
        <taxon>Clostridiaceae</taxon>
        <taxon>Hathewaya</taxon>
    </lineage>
</organism>